<reference evidence="9 10" key="1">
    <citation type="submission" date="2016-01" db="EMBL/GenBank/DDBJ databases">
        <title>Mycobacterium immunogenum strain CD11_6 genome sequencing and assembly.</title>
        <authorList>
            <person name="Kaur G."/>
            <person name="Nair G.R."/>
            <person name="Mayilraj S."/>
        </authorList>
    </citation>
    <scope>NUCLEOTIDE SEQUENCE [LARGE SCALE GENOMIC DNA]</scope>
    <source>
        <strain evidence="9 10">CD11-6</strain>
    </source>
</reference>
<keyword evidence="6 8" id="KW-0408">Iron</keyword>
<dbReference type="SUPFAM" id="SSF48264">
    <property type="entry name" value="Cytochrome P450"/>
    <property type="match status" value="1"/>
</dbReference>
<evidence type="ECO:0000256" key="8">
    <source>
        <dbReference type="RuleBase" id="RU000461"/>
    </source>
</evidence>
<proteinExistence type="inferred from homology"/>
<dbReference type="FunFam" id="1.10.630.10:FF:000018">
    <property type="entry name" value="Cytochrome P450 monooxygenase"/>
    <property type="match status" value="1"/>
</dbReference>
<dbReference type="RefSeq" id="WP_064628048.1">
    <property type="nucleotide sequence ID" value="NZ_LQYE01000001.1"/>
</dbReference>
<dbReference type="Proteomes" id="UP000186919">
    <property type="component" value="Unassembled WGS sequence"/>
</dbReference>
<dbReference type="GO" id="GO:0036199">
    <property type="term" value="F:cholest-4-en-3-one 26-monooxygenase activity"/>
    <property type="evidence" value="ECO:0007669"/>
    <property type="project" value="TreeGrafter"/>
</dbReference>
<evidence type="ECO:0000256" key="4">
    <source>
        <dbReference type="ARBA" id="ARBA00022723"/>
    </source>
</evidence>
<dbReference type="PROSITE" id="PS00086">
    <property type="entry name" value="CYTOCHROME_P450"/>
    <property type="match status" value="1"/>
</dbReference>
<evidence type="ECO:0000313" key="10">
    <source>
        <dbReference type="Proteomes" id="UP000186919"/>
    </source>
</evidence>
<evidence type="ECO:0000256" key="2">
    <source>
        <dbReference type="ARBA" id="ARBA00010617"/>
    </source>
</evidence>
<comment type="cofactor">
    <cofactor evidence="1">
        <name>heme</name>
        <dbReference type="ChEBI" id="CHEBI:30413"/>
    </cofactor>
</comment>
<evidence type="ECO:0000256" key="6">
    <source>
        <dbReference type="ARBA" id="ARBA00023004"/>
    </source>
</evidence>
<evidence type="ECO:0000256" key="7">
    <source>
        <dbReference type="ARBA" id="ARBA00023033"/>
    </source>
</evidence>
<dbReference type="Pfam" id="PF00067">
    <property type="entry name" value="p450"/>
    <property type="match status" value="1"/>
</dbReference>
<evidence type="ECO:0000256" key="1">
    <source>
        <dbReference type="ARBA" id="ARBA00001971"/>
    </source>
</evidence>
<sequence>MTTSRENPMFPMQPEEFWFRGEDPERPVQFNDQLKVWDVYGHPETLIVLSDTGTFSSDITRRVVQPGTSANEGNLLEMDPPDHTKLRRLVAHAFTPKFVANLAPSVARLTHELLDAVTGQDEIELIKALAYPLPITVVTELLGLPAEDREQFREWTIDVLEAYAAFESGHGHQAQMVSSQDMFDYILDHARQRRARPHEDLLTVLAQAEVDGERLTDIEIANFVGLLLLAGYITTKHLLGNTVLCLDHYRDDQALVRADRALLPTAIEESLRFLPPFTSIYRHTTREKTIGDIVIPAGAGVNAWLGAANRDSRVFPDPHSFNIFRNPNPHIAFGRGAHFCIGAPLARLEGRIVLDILMDRYPEWTLDPANPPTFAPAWEGSGVQTLPLRVG</sequence>
<dbReference type="PRINTS" id="PR00359">
    <property type="entry name" value="BP450"/>
</dbReference>
<dbReference type="EMBL" id="LQYE01000001">
    <property type="protein sequence ID" value="OAT70903.1"/>
    <property type="molecule type" value="Genomic_DNA"/>
</dbReference>
<evidence type="ECO:0000256" key="5">
    <source>
        <dbReference type="ARBA" id="ARBA00023002"/>
    </source>
</evidence>
<dbReference type="CDD" id="cd11032">
    <property type="entry name" value="P450_EryK-like"/>
    <property type="match status" value="1"/>
</dbReference>
<keyword evidence="7 8" id="KW-0503">Monooxygenase</keyword>
<dbReference type="GO" id="GO:0006707">
    <property type="term" value="P:cholesterol catabolic process"/>
    <property type="evidence" value="ECO:0007669"/>
    <property type="project" value="TreeGrafter"/>
</dbReference>
<dbReference type="Gene3D" id="1.10.630.10">
    <property type="entry name" value="Cytochrome P450"/>
    <property type="match status" value="1"/>
</dbReference>
<comment type="similarity">
    <text evidence="2 8">Belongs to the cytochrome P450 family.</text>
</comment>
<name>A0A179VIN7_9MYCO</name>
<evidence type="ECO:0000256" key="3">
    <source>
        <dbReference type="ARBA" id="ARBA00022617"/>
    </source>
</evidence>
<keyword evidence="5 8" id="KW-0560">Oxidoreductase</keyword>
<dbReference type="GO" id="GO:0005506">
    <property type="term" value="F:iron ion binding"/>
    <property type="evidence" value="ECO:0007669"/>
    <property type="project" value="InterPro"/>
</dbReference>
<dbReference type="InterPro" id="IPR001128">
    <property type="entry name" value="Cyt_P450"/>
</dbReference>
<organism evidence="9 10">
    <name type="scientific">Mycobacteroides immunogenum</name>
    <dbReference type="NCBI Taxonomy" id="83262"/>
    <lineage>
        <taxon>Bacteria</taxon>
        <taxon>Bacillati</taxon>
        <taxon>Actinomycetota</taxon>
        <taxon>Actinomycetes</taxon>
        <taxon>Mycobacteriales</taxon>
        <taxon>Mycobacteriaceae</taxon>
        <taxon>Mycobacteroides</taxon>
    </lineage>
</organism>
<evidence type="ECO:0000313" key="9">
    <source>
        <dbReference type="EMBL" id="OAT70903.1"/>
    </source>
</evidence>
<dbReference type="PANTHER" id="PTHR46696">
    <property type="entry name" value="P450, PUTATIVE (EUROFUNG)-RELATED"/>
    <property type="match status" value="1"/>
</dbReference>
<dbReference type="InterPro" id="IPR002397">
    <property type="entry name" value="Cyt_P450_B"/>
</dbReference>
<keyword evidence="3 8" id="KW-0349">Heme</keyword>
<dbReference type="GO" id="GO:0008395">
    <property type="term" value="F:steroid hydroxylase activity"/>
    <property type="evidence" value="ECO:0007669"/>
    <property type="project" value="TreeGrafter"/>
</dbReference>
<dbReference type="InterPro" id="IPR017972">
    <property type="entry name" value="Cyt_P450_CS"/>
</dbReference>
<keyword evidence="4 8" id="KW-0479">Metal-binding</keyword>
<protein>
    <submittedName>
        <fullName evidence="9">Cytochrome P450</fullName>
    </submittedName>
</protein>
<gene>
    <name evidence="9" type="ORF">AWB85_06395</name>
</gene>
<dbReference type="InterPro" id="IPR036396">
    <property type="entry name" value="Cyt_P450_sf"/>
</dbReference>
<comment type="caution">
    <text evidence="9">The sequence shown here is derived from an EMBL/GenBank/DDBJ whole genome shotgun (WGS) entry which is preliminary data.</text>
</comment>
<dbReference type="AlphaFoldDB" id="A0A179VIN7"/>
<dbReference type="PANTHER" id="PTHR46696:SF4">
    <property type="entry name" value="BIOTIN BIOSYNTHESIS CYTOCHROME P450"/>
    <property type="match status" value="1"/>
</dbReference>
<accession>A0A179VIN7</accession>
<dbReference type="GO" id="GO:0020037">
    <property type="term" value="F:heme binding"/>
    <property type="evidence" value="ECO:0007669"/>
    <property type="project" value="InterPro"/>
</dbReference>